<keyword evidence="3" id="KW-1185">Reference proteome</keyword>
<organism evidence="2 3">
    <name type="scientific">Chitinophaga costaii</name>
    <dbReference type="NCBI Taxonomy" id="1335309"/>
    <lineage>
        <taxon>Bacteria</taxon>
        <taxon>Pseudomonadati</taxon>
        <taxon>Bacteroidota</taxon>
        <taxon>Chitinophagia</taxon>
        <taxon>Chitinophagales</taxon>
        <taxon>Chitinophagaceae</taxon>
        <taxon>Chitinophaga</taxon>
    </lineage>
</organism>
<feature type="transmembrane region" description="Helical" evidence="1">
    <location>
        <begin position="105"/>
        <end position="129"/>
    </location>
</feature>
<keyword evidence="1" id="KW-0812">Transmembrane</keyword>
<keyword evidence="1" id="KW-1133">Transmembrane helix</keyword>
<protein>
    <submittedName>
        <fullName evidence="2">Uncharacterized protein</fullName>
    </submittedName>
</protein>
<evidence type="ECO:0000256" key="1">
    <source>
        <dbReference type="SAM" id="Phobius"/>
    </source>
</evidence>
<proteinExistence type="predicted"/>
<accession>A0A1C4G241</accession>
<gene>
    <name evidence="2" type="ORF">GA0116948_12010</name>
</gene>
<dbReference type="RefSeq" id="WP_089715394.1">
    <property type="nucleotide sequence ID" value="NZ_FMAR01000020.1"/>
</dbReference>
<dbReference type="AlphaFoldDB" id="A0A1C4G241"/>
<sequence length="142" mass="16349">MNLQDYISSGILEKYVLGLASPQEMEEIKHLRKLLPEIRAELMSVELRIEKVLLDAPVAPPAIAFSQVMQRLDWQQTNHSSQGATPHTSQPSYLLQSGKTMTISIWWRCAFLVVAVLAIVFAISTLYFYHRAQAFEQLFWRR</sequence>
<dbReference type="OrthoDB" id="952577at2"/>
<keyword evidence="1" id="KW-0472">Membrane</keyword>
<dbReference type="Proteomes" id="UP000242818">
    <property type="component" value="Unassembled WGS sequence"/>
</dbReference>
<dbReference type="EMBL" id="FMAR01000020">
    <property type="protein sequence ID" value="SCC62258.1"/>
    <property type="molecule type" value="Genomic_DNA"/>
</dbReference>
<name>A0A1C4G241_9BACT</name>
<evidence type="ECO:0000313" key="3">
    <source>
        <dbReference type="Proteomes" id="UP000242818"/>
    </source>
</evidence>
<reference evidence="2 3" key="1">
    <citation type="submission" date="2016-08" db="EMBL/GenBank/DDBJ databases">
        <authorList>
            <person name="Seilhamer J.J."/>
        </authorList>
    </citation>
    <scope>NUCLEOTIDE SEQUENCE [LARGE SCALE GENOMIC DNA]</scope>
    <source>
        <strain evidence="2 3">A37T2</strain>
    </source>
</reference>
<dbReference type="STRING" id="1335309.GA0116948_12010"/>
<evidence type="ECO:0000313" key="2">
    <source>
        <dbReference type="EMBL" id="SCC62258.1"/>
    </source>
</evidence>